<dbReference type="Proteomes" id="UP000284189">
    <property type="component" value="Unassembled WGS sequence"/>
</dbReference>
<dbReference type="Proteomes" id="UP000321528">
    <property type="component" value="Unassembled WGS sequence"/>
</dbReference>
<feature type="transmembrane region" description="Helical" evidence="6">
    <location>
        <begin position="178"/>
        <end position="198"/>
    </location>
</feature>
<dbReference type="InterPro" id="IPR013655">
    <property type="entry name" value="PAS_fold_3"/>
</dbReference>
<evidence type="ECO:0000313" key="9">
    <source>
        <dbReference type="EMBL" id="RIV71144.1"/>
    </source>
</evidence>
<feature type="domain" description="PAS" evidence="8">
    <location>
        <begin position="335"/>
        <end position="407"/>
    </location>
</feature>
<evidence type="ECO:0000256" key="6">
    <source>
        <dbReference type="SAM" id="Phobius"/>
    </source>
</evidence>
<feature type="domain" description="Histidine kinase" evidence="7">
    <location>
        <begin position="474"/>
        <end position="686"/>
    </location>
</feature>
<dbReference type="InterPro" id="IPR005467">
    <property type="entry name" value="His_kinase_dom"/>
</dbReference>
<feature type="transmembrane region" description="Helical" evidence="6">
    <location>
        <begin position="23"/>
        <end position="41"/>
    </location>
</feature>
<dbReference type="InterPro" id="IPR000014">
    <property type="entry name" value="PAS"/>
</dbReference>
<evidence type="ECO:0000256" key="2">
    <source>
        <dbReference type="ARBA" id="ARBA00012438"/>
    </source>
</evidence>
<evidence type="ECO:0000256" key="4">
    <source>
        <dbReference type="ARBA" id="ARBA00022679"/>
    </source>
</evidence>
<dbReference type="Gene3D" id="1.10.287.130">
    <property type="match status" value="1"/>
</dbReference>
<dbReference type="Gene3D" id="3.30.565.10">
    <property type="entry name" value="Histidine kinase-like ATPase, C-terminal domain"/>
    <property type="match status" value="1"/>
</dbReference>
<evidence type="ECO:0000259" key="7">
    <source>
        <dbReference type="PROSITE" id="PS50109"/>
    </source>
</evidence>
<dbReference type="InterPro" id="IPR004358">
    <property type="entry name" value="Sig_transdc_His_kin-like_C"/>
</dbReference>
<evidence type="ECO:0000259" key="8">
    <source>
        <dbReference type="PROSITE" id="PS50112"/>
    </source>
</evidence>
<dbReference type="EMBL" id="QXFJ01000019">
    <property type="protein sequence ID" value="RIV71144.1"/>
    <property type="molecule type" value="Genomic_DNA"/>
</dbReference>
<sequence>MAPTQHQQLAFFRKNKIALKAKHIAILIATVFSYVGMTYFLDILDHNSQRIADTTDLGVDCESVVTEYSLNRLGQGANLSKDRLEEWSHDHKAFIAHGTKTVTLMDESRIASSRKAYQDLDMGHKKLAALFNVENKDMDHKVNLDSVIRWESKYLRGVNTLVANYQLERENIMSRFKLFVIGLAVSFLFLTYMSYVVIVRPMQAGFKKSLEEIIDQKTRLSALVDSTEELIWSVDRNGRLSMFNSAFETFYVNRYHEPPRLDMDINGMDCFRLHQAAYDKTLKNSSATISQEKIGQKVYESRLDPVVKNGQVIGCIIRRSDVTEREKVTDEIKKGREALMEAQEIANMGSWNWDMANDIIEWSDHLFTIFGQKKRDFVPRHETLKNLIHPEDRRAFDYAMGRCLKKRNRQHFDMVYRILANQQTRFVHQQGRIFHDGNGRPVRMAGTIQDVTEKVLSNQKIERQNKELRHFVNVISHNVRRPLSNLLALANLYEHGHHQENDFLLGHIQTSCEDLDSTIKDLNHSLTLKEVDANHFTDVEVDDIMDDVTALLQQEIQDSGAQLKVHSNRKTIKGIKSYYVNILYHLLSNAIIYSKPDETPQIKLSIKDHPDHVSIKVRDNGRGMKLTPENRKKIFDMYGRLSGKTSGKGLGLYLVRNQLEAMNGEIDVQSTPNKGTVFEIKMAKGLDEVYQEKDPLRNVNRSISQNTVV</sequence>
<dbReference type="GO" id="GO:0000155">
    <property type="term" value="F:phosphorelay sensor kinase activity"/>
    <property type="evidence" value="ECO:0007669"/>
    <property type="project" value="InterPro"/>
</dbReference>
<dbReference type="SUPFAM" id="SSF55785">
    <property type="entry name" value="PYP-like sensor domain (PAS domain)"/>
    <property type="match status" value="2"/>
</dbReference>
<accession>A0A418N8N3</accession>
<evidence type="ECO:0000256" key="5">
    <source>
        <dbReference type="ARBA" id="ARBA00022777"/>
    </source>
</evidence>
<dbReference type="OrthoDB" id="9811889at2"/>
<keyword evidence="3" id="KW-0597">Phosphoprotein</keyword>
<proteinExistence type="predicted"/>
<dbReference type="SMART" id="SM00387">
    <property type="entry name" value="HATPase_c"/>
    <property type="match status" value="1"/>
</dbReference>
<dbReference type="PANTHER" id="PTHR43304:SF1">
    <property type="entry name" value="PAC DOMAIN-CONTAINING PROTEIN"/>
    <property type="match status" value="1"/>
</dbReference>
<evidence type="ECO:0000256" key="1">
    <source>
        <dbReference type="ARBA" id="ARBA00000085"/>
    </source>
</evidence>
<evidence type="ECO:0000313" key="10">
    <source>
        <dbReference type="EMBL" id="TXK02517.1"/>
    </source>
</evidence>
<dbReference type="Gene3D" id="2.10.70.100">
    <property type="match status" value="1"/>
</dbReference>
<reference evidence="10 12" key="2">
    <citation type="submission" date="2019-07" db="EMBL/GenBank/DDBJ databases">
        <title>Draft genome of two Muricauda strains isolated from deep sea.</title>
        <authorList>
            <person name="Sun C."/>
        </authorList>
    </citation>
    <scope>NUCLEOTIDE SEQUENCE [LARGE SCALE GENOMIC DNA]</scope>
    <source>
        <strain evidence="10 12">NH166</strain>
    </source>
</reference>
<name>A0A418N8N3_9FLAO</name>
<organism evidence="9 11">
    <name type="scientific">Flagellimonas aequoris</name>
    <dbReference type="NCBI Taxonomy" id="2306997"/>
    <lineage>
        <taxon>Bacteria</taxon>
        <taxon>Pseudomonadati</taxon>
        <taxon>Bacteroidota</taxon>
        <taxon>Flavobacteriia</taxon>
        <taxon>Flavobacteriales</taxon>
        <taxon>Flavobacteriaceae</taxon>
        <taxon>Flagellimonas</taxon>
    </lineage>
</organism>
<dbReference type="RefSeq" id="WP_119639921.1">
    <property type="nucleotide sequence ID" value="NZ_QXFJ01000019.1"/>
</dbReference>
<dbReference type="AlphaFoldDB" id="A0A418N8N3"/>
<dbReference type="SUPFAM" id="SSF55874">
    <property type="entry name" value="ATPase domain of HSP90 chaperone/DNA topoisomerase II/histidine kinase"/>
    <property type="match status" value="1"/>
</dbReference>
<evidence type="ECO:0000313" key="11">
    <source>
        <dbReference type="Proteomes" id="UP000284189"/>
    </source>
</evidence>
<dbReference type="CDD" id="cd00130">
    <property type="entry name" value="PAS"/>
    <property type="match status" value="1"/>
</dbReference>
<keyword evidence="4" id="KW-0808">Transferase</keyword>
<dbReference type="PROSITE" id="PS50112">
    <property type="entry name" value="PAS"/>
    <property type="match status" value="1"/>
</dbReference>
<dbReference type="PROSITE" id="PS50109">
    <property type="entry name" value="HIS_KIN"/>
    <property type="match status" value="1"/>
</dbReference>
<dbReference type="InterPro" id="IPR036097">
    <property type="entry name" value="HisK_dim/P_sf"/>
</dbReference>
<dbReference type="NCBIfam" id="TIGR00229">
    <property type="entry name" value="sensory_box"/>
    <property type="match status" value="1"/>
</dbReference>
<dbReference type="Pfam" id="PF02518">
    <property type="entry name" value="HATPase_c"/>
    <property type="match status" value="1"/>
</dbReference>
<comment type="catalytic activity">
    <reaction evidence="1">
        <text>ATP + protein L-histidine = ADP + protein N-phospho-L-histidine.</text>
        <dbReference type="EC" id="2.7.13.3"/>
    </reaction>
</comment>
<dbReference type="InterPro" id="IPR035965">
    <property type="entry name" value="PAS-like_dom_sf"/>
</dbReference>
<dbReference type="InterPro" id="IPR052162">
    <property type="entry name" value="Sensor_kinase/Photoreceptor"/>
</dbReference>
<dbReference type="EMBL" id="VNWL01000018">
    <property type="protein sequence ID" value="TXK02517.1"/>
    <property type="molecule type" value="Genomic_DNA"/>
</dbReference>
<protein>
    <recommendedName>
        <fullName evidence="2">histidine kinase</fullName>
        <ecNumber evidence="2">2.7.13.3</ecNumber>
    </recommendedName>
</protein>
<dbReference type="PRINTS" id="PR00344">
    <property type="entry name" value="BCTRLSENSOR"/>
</dbReference>
<dbReference type="Pfam" id="PF08447">
    <property type="entry name" value="PAS_3"/>
    <property type="match status" value="1"/>
</dbReference>
<dbReference type="InterPro" id="IPR036890">
    <property type="entry name" value="HATPase_C_sf"/>
</dbReference>
<dbReference type="EC" id="2.7.13.3" evidence="2"/>
<keyword evidence="6" id="KW-0472">Membrane</keyword>
<evidence type="ECO:0000313" key="12">
    <source>
        <dbReference type="Proteomes" id="UP000321528"/>
    </source>
</evidence>
<keyword evidence="5" id="KW-0418">Kinase</keyword>
<dbReference type="InterPro" id="IPR003594">
    <property type="entry name" value="HATPase_dom"/>
</dbReference>
<dbReference type="PANTHER" id="PTHR43304">
    <property type="entry name" value="PHYTOCHROME-LIKE PROTEIN CPH1"/>
    <property type="match status" value="1"/>
</dbReference>
<dbReference type="SUPFAM" id="SSF47384">
    <property type="entry name" value="Homodimeric domain of signal transducing histidine kinase"/>
    <property type="match status" value="1"/>
</dbReference>
<keyword evidence="6" id="KW-0812">Transmembrane</keyword>
<dbReference type="Gene3D" id="3.30.450.20">
    <property type="entry name" value="PAS domain"/>
    <property type="match status" value="2"/>
</dbReference>
<reference evidence="9 11" key="1">
    <citation type="submission" date="2018-08" db="EMBL/GenBank/DDBJ databases">
        <title>Proposal of Muricauda 72 sp.nov. and Muricauda NH166 sp.nov., isolated from seawater.</title>
        <authorList>
            <person name="Cheng H."/>
            <person name="Wu Y.-H."/>
            <person name="Guo L.-L."/>
            <person name="Xu X.-W."/>
        </authorList>
    </citation>
    <scope>NUCLEOTIDE SEQUENCE [LARGE SCALE GENOMIC DNA]</scope>
    <source>
        <strain evidence="9 11">NH166</strain>
    </source>
</reference>
<evidence type="ECO:0000256" key="3">
    <source>
        <dbReference type="ARBA" id="ARBA00022553"/>
    </source>
</evidence>
<gene>
    <name evidence="9" type="ORF">D2U88_08425</name>
    <name evidence="10" type="ORF">FQ019_08350</name>
</gene>
<keyword evidence="12" id="KW-1185">Reference proteome</keyword>
<comment type="caution">
    <text evidence="9">The sequence shown here is derived from an EMBL/GenBank/DDBJ whole genome shotgun (WGS) entry which is preliminary data.</text>
</comment>
<keyword evidence="6" id="KW-1133">Transmembrane helix</keyword>
<dbReference type="SMART" id="SM00091">
    <property type="entry name" value="PAS"/>
    <property type="match status" value="2"/>
</dbReference>